<evidence type="ECO:0000313" key="1">
    <source>
        <dbReference type="EMBL" id="NDL25968.1"/>
    </source>
</evidence>
<evidence type="ECO:0008006" key="3">
    <source>
        <dbReference type="Google" id="ProtNLM"/>
    </source>
</evidence>
<evidence type="ECO:0000313" key="2">
    <source>
        <dbReference type="Proteomes" id="UP000470051"/>
    </source>
</evidence>
<gene>
    <name evidence="1" type="ORF">GPY42_12530</name>
</gene>
<proteinExistence type="predicted"/>
<sequence>MTKNTESLISACHELARVASCDDYLILNEIADKLKFLRKERDSYKEMFYDSCKGLAAIANAAGIKAENDSGSLGQVIEKIESMLNIDWNFTGHPKINIGEEKKYWAYVKRTVKKDYYLYNEETNKYELVCDPVKHHFYVSTLIYVNKPTPTGKHEYEWHDDLPDWAISDDHYDWINIVGWAREYSHPDYSDWIDLLEENEKILAWAEFIKPDAPEINNE</sequence>
<name>A0ABX0B459_9GAMM</name>
<keyword evidence="2" id="KW-1185">Reference proteome</keyword>
<comment type="caution">
    <text evidence="1">The sequence shown here is derived from an EMBL/GenBank/DDBJ whole genome shotgun (WGS) entry which is preliminary data.</text>
</comment>
<accession>A0ABX0B459</accession>
<dbReference type="Proteomes" id="UP000470051">
    <property type="component" value="Unassembled WGS sequence"/>
</dbReference>
<organism evidence="1 2">
    <name type="scientific">Photorhabdus kayaii</name>
    <dbReference type="NCBI Taxonomy" id="230088"/>
    <lineage>
        <taxon>Bacteria</taxon>
        <taxon>Pseudomonadati</taxon>
        <taxon>Pseudomonadota</taxon>
        <taxon>Gammaproteobacteria</taxon>
        <taxon>Enterobacterales</taxon>
        <taxon>Morganellaceae</taxon>
        <taxon>Photorhabdus</taxon>
    </lineage>
</organism>
<dbReference type="EMBL" id="WSFE01000016">
    <property type="protein sequence ID" value="NDL25968.1"/>
    <property type="molecule type" value="Genomic_DNA"/>
</dbReference>
<reference evidence="1 2" key="1">
    <citation type="submission" date="2019-12" db="EMBL/GenBank/DDBJ databases">
        <title>Engineering Photorhabdus to improve their lethality against agricultural pests.</title>
        <authorList>
            <person name="Machado R.A.R."/>
        </authorList>
    </citation>
    <scope>NUCLEOTIDE SEQUENCE [LARGE SCALE GENOMIC DNA]</scope>
    <source>
        <strain evidence="1 2">M-HU2</strain>
    </source>
</reference>
<protein>
    <recommendedName>
        <fullName evidence="3">DUF551 domain-containing protein</fullName>
    </recommendedName>
</protein>
<dbReference type="RefSeq" id="WP_113042436.1">
    <property type="nucleotide sequence ID" value="NZ_CAWPKC010000016.1"/>
</dbReference>